<dbReference type="SUPFAM" id="SSF109910">
    <property type="entry name" value="YgfY-like"/>
    <property type="match status" value="1"/>
</dbReference>
<dbReference type="PANTHER" id="PTHR39585">
    <property type="entry name" value="FAD ASSEMBLY FACTOR SDHE"/>
    <property type="match status" value="1"/>
</dbReference>
<proteinExistence type="inferred from homology"/>
<keyword evidence="4" id="KW-0963">Cytoplasm</keyword>
<evidence type="ECO:0000256" key="2">
    <source>
        <dbReference type="ARBA" id="ARBA00008571"/>
    </source>
</evidence>
<evidence type="ECO:0000313" key="7">
    <source>
        <dbReference type="Proteomes" id="UP001501565"/>
    </source>
</evidence>
<comment type="similarity">
    <text evidence="2">Belongs to the SdhE FAD assembly factor family.</text>
</comment>
<gene>
    <name evidence="6" type="ORF">GCM10022277_31670</name>
</gene>
<evidence type="ECO:0000256" key="5">
    <source>
        <dbReference type="ARBA" id="ARBA00023186"/>
    </source>
</evidence>
<evidence type="ECO:0000256" key="4">
    <source>
        <dbReference type="ARBA" id="ARBA00022490"/>
    </source>
</evidence>
<evidence type="ECO:0000313" key="6">
    <source>
        <dbReference type="EMBL" id="GAA3932473.1"/>
    </source>
</evidence>
<name>A0ABP7MXW5_9GAMM</name>
<evidence type="ECO:0000256" key="3">
    <source>
        <dbReference type="ARBA" id="ARBA00019418"/>
    </source>
</evidence>
<dbReference type="Pfam" id="PF03937">
    <property type="entry name" value="Sdh5"/>
    <property type="match status" value="1"/>
</dbReference>
<dbReference type="PANTHER" id="PTHR39585:SF1">
    <property type="entry name" value="FAD ASSEMBLY FACTOR SDHE"/>
    <property type="match status" value="1"/>
</dbReference>
<dbReference type="EMBL" id="BAABBN010000007">
    <property type="protein sequence ID" value="GAA3932473.1"/>
    <property type="molecule type" value="Genomic_DNA"/>
</dbReference>
<dbReference type="Proteomes" id="UP001501565">
    <property type="component" value="Unassembled WGS sequence"/>
</dbReference>
<accession>A0ABP7MXW5</accession>
<dbReference type="Gene3D" id="1.10.150.250">
    <property type="entry name" value="Flavinator of succinate dehydrogenase"/>
    <property type="match status" value="1"/>
</dbReference>
<dbReference type="InterPro" id="IPR036714">
    <property type="entry name" value="SDH_sf"/>
</dbReference>
<dbReference type="InterPro" id="IPR050531">
    <property type="entry name" value="SdhE_FAD_assembly_factor"/>
</dbReference>
<comment type="caution">
    <text evidence="6">The sequence shown here is derived from an EMBL/GenBank/DDBJ whole genome shotgun (WGS) entry which is preliminary data.</text>
</comment>
<keyword evidence="5" id="KW-0143">Chaperone</keyword>
<sequence length="85" mass="10344">MKYTDQELNRIYWHSRRGMLELDVLLMPFAKEIFPTLDDDNQLRYIKLLECEDQDMFQWFMQKSRPQDTEIAAIVDYILERVQPG</sequence>
<dbReference type="RefSeq" id="WP_344799540.1">
    <property type="nucleotide sequence ID" value="NZ_BAABBN010000007.1"/>
</dbReference>
<reference evidence="7" key="1">
    <citation type="journal article" date="2019" name="Int. J. Syst. Evol. Microbiol.">
        <title>The Global Catalogue of Microorganisms (GCM) 10K type strain sequencing project: providing services to taxonomists for standard genome sequencing and annotation.</title>
        <authorList>
            <consortium name="The Broad Institute Genomics Platform"/>
            <consortium name="The Broad Institute Genome Sequencing Center for Infectious Disease"/>
            <person name="Wu L."/>
            <person name="Ma J."/>
        </authorList>
    </citation>
    <scope>NUCLEOTIDE SEQUENCE [LARGE SCALE GENOMIC DNA]</scope>
    <source>
        <strain evidence="7">JCM 17551</strain>
    </source>
</reference>
<dbReference type="InterPro" id="IPR005631">
    <property type="entry name" value="SDH"/>
</dbReference>
<protein>
    <recommendedName>
        <fullName evidence="3">FAD assembly factor SdhE</fullName>
    </recommendedName>
</protein>
<keyword evidence="7" id="KW-1185">Reference proteome</keyword>
<organism evidence="6 7">
    <name type="scientific">Litoribacillus peritrichatus</name>
    <dbReference type="NCBI Taxonomy" id="718191"/>
    <lineage>
        <taxon>Bacteria</taxon>
        <taxon>Pseudomonadati</taxon>
        <taxon>Pseudomonadota</taxon>
        <taxon>Gammaproteobacteria</taxon>
        <taxon>Oceanospirillales</taxon>
        <taxon>Oceanospirillaceae</taxon>
        <taxon>Litoribacillus</taxon>
    </lineage>
</organism>
<comment type="subcellular location">
    <subcellularLocation>
        <location evidence="1">Cytoplasm</location>
    </subcellularLocation>
</comment>
<evidence type="ECO:0000256" key="1">
    <source>
        <dbReference type="ARBA" id="ARBA00004496"/>
    </source>
</evidence>